<dbReference type="RefSeq" id="WP_204731343.1">
    <property type="nucleotide sequence ID" value="NZ_JAVDWE010000001.1"/>
</dbReference>
<name>A0ABU1V4J3_9BURK</name>
<keyword evidence="2" id="KW-1185">Reference proteome</keyword>
<gene>
    <name evidence="1" type="ORF">J2X09_000043</name>
</gene>
<evidence type="ECO:0000313" key="2">
    <source>
        <dbReference type="Proteomes" id="UP001265550"/>
    </source>
</evidence>
<protein>
    <submittedName>
        <fullName evidence="1">Uncharacterized protein</fullName>
    </submittedName>
</protein>
<sequence>MQRRDVIQAGAAMGLGAWTGMALAHHGWSSFDQNRPIYLEGRVVEVKWRNPHAELVLEVPETLRLPSDLAQRNLPAQTAGIDGPALLAKAVLPTRRDRRWEIELAPLFRLGQWQMSEVREGATLSTVGFTFKEEKGEAILRAEYVFLDGKVYGLRSSPA</sequence>
<comment type="caution">
    <text evidence="1">The sequence shown here is derived from an EMBL/GenBank/DDBJ whole genome shotgun (WGS) entry which is preliminary data.</text>
</comment>
<reference evidence="1 2" key="1">
    <citation type="submission" date="2023-07" db="EMBL/GenBank/DDBJ databases">
        <title>Sorghum-associated microbial communities from plants grown in Nebraska, USA.</title>
        <authorList>
            <person name="Schachtman D."/>
        </authorList>
    </citation>
    <scope>NUCLEOTIDE SEQUENCE [LARGE SCALE GENOMIC DNA]</scope>
    <source>
        <strain evidence="1 2">BE240</strain>
    </source>
</reference>
<proteinExistence type="predicted"/>
<dbReference type="Pfam" id="PF19649">
    <property type="entry name" value="DUF6152"/>
    <property type="match status" value="1"/>
</dbReference>
<evidence type="ECO:0000313" key="1">
    <source>
        <dbReference type="EMBL" id="MDR7092320.1"/>
    </source>
</evidence>
<organism evidence="1 2">
    <name type="scientific">Hydrogenophaga laconesensis</name>
    <dbReference type="NCBI Taxonomy" id="1805971"/>
    <lineage>
        <taxon>Bacteria</taxon>
        <taxon>Pseudomonadati</taxon>
        <taxon>Pseudomonadota</taxon>
        <taxon>Betaproteobacteria</taxon>
        <taxon>Burkholderiales</taxon>
        <taxon>Comamonadaceae</taxon>
        <taxon>Hydrogenophaga</taxon>
    </lineage>
</organism>
<dbReference type="Proteomes" id="UP001265550">
    <property type="component" value="Unassembled WGS sequence"/>
</dbReference>
<dbReference type="InterPro" id="IPR046150">
    <property type="entry name" value="DUF6152"/>
</dbReference>
<dbReference type="EMBL" id="JAVDWE010000001">
    <property type="protein sequence ID" value="MDR7092320.1"/>
    <property type="molecule type" value="Genomic_DNA"/>
</dbReference>
<accession>A0ABU1V4J3</accession>